<comment type="caution">
    <text evidence="1">The sequence shown here is derived from an EMBL/GenBank/DDBJ whole genome shotgun (WGS) entry which is preliminary data.</text>
</comment>
<evidence type="ECO:0000313" key="2">
    <source>
        <dbReference type="Proteomes" id="UP001529510"/>
    </source>
</evidence>
<name>A0ABD0Q181_CIRMR</name>
<proteinExistence type="predicted"/>
<sequence>MSDDSEVVGENEMEFFAILYLFEPEYTDNELRQRGDCCGDTLKPQADHVQTRRGGACEENVNDCQQSRILNAVKNGPYLFHCWKESACQV</sequence>
<gene>
    <name evidence="1" type="ORF">M9458_025459</name>
</gene>
<dbReference type="AlphaFoldDB" id="A0ABD0Q181"/>
<keyword evidence="2" id="KW-1185">Reference proteome</keyword>
<protein>
    <submittedName>
        <fullName evidence="1">Uncharacterized protein</fullName>
    </submittedName>
</protein>
<organism evidence="1 2">
    <name type="scientific">Cirrhinus mrigala</name>
    <name type="common">Mrigala</name>
    <dbReference type="NCBI Taxonomy" id="683832"/>
    <lineage>
        <taxon>Eukaryota</taxon>
        <taxon>Metazoa</taxon>
        <taxon>Chordata</taxon>
        <taxon>Craniata</taxon>
        <taxon>Vertebrata</taxon>
        <taxon>Euteleostomi</taxon>
        <taxon>Actinopterygii</taxon>
        <taxon>Neopterygii</taxon>
        <taxon>Teleostei</taxon>
        <taxon>Ostariophysi</taxon>
        <taxon>Cypriniformes</taxon>
        <taxon>Cyprinidae</taxon>
        <taxon>Labeoninae</taxon>
        <taxon>Labeonini</taxon>
        <taxon>Cirrhinus</taxon>
    </lineage>
</organism>
<dbReference type="EMBL" id="JAMKFB020000012">
    <property type="protein sequence ID" value="KAL0180017.1"/>
    <property type="molecule type" value="Genomic_DNA"/>
</dbReference>
<feature type="non-terminal residue" evidence="1">
    <location>
        <position position="90"/>
    </location>
</feature>
<evidence type="ECO:0000313" key="1">
    <source>
        <dbReference type="EMBL" id="KAL0180017.1"/>
    </source>
</evidence>
<accession>A0ABD0Q181</accession>
<dbReference type="Proteomes" id="UP001529510">
    <property type="component" value="Unassembled WGS sequence"/>
</dbReference>
<reference evidence="1 2" key="1">
    <citation type="submission" date="2024-05" db="EMBL/GenBank/DDBJ databases">
        <title>Genome sequencing and assembly of Indian major carp, Cirrhinus mrigala (Hamilton, 1822).</title>
        <authorList>
            <person name="Mohindra V."/>
            <person name="Chowdhury L.M."/>
            <person name="Lal K."/>
            <person name="Jena J.K."/>
        </authorList>
    </citation>
    <scope>NUCLEOTIDE SEQUENCE [LARGE SCALE GENOMIC DNA]</scope>
    <source>
        <strain evidence="1">CM1030</strain>
        <tissue evidence="1">Blood</tissue>
    </source>
</reference>